<keyword evidence="3" id="KW-1185">Reference proteome</keyword>
<dbReference type="Gene3D" id="3.40.630.30">
    <property type="match status" value="1"/>
</dbReference>
<accession>A0ABT0L7Y7</accession>
<dbReference type="InterPro" id="IPR000182">
    <property type="entry name" value="GNAT_dom"/>
</dbReference>
<dbReference type="SUPFAM" id="SSF55729">
    <property type="entry name" value="Acyl-CoA N-acyltransferases (Nat)"/>
    <property type="match status" value="1"/>
</dbReference>
<comment type="caution">
    <text evidence="2">The sequence shown here is derived from an EMBL/GenBank/DDBJ whole genome shotgun (WGS) entry which is preliminary data.</text>
</comment>
<dbReference type="InterPro" id="IPR016181">
    <property type="entry name" value="Acyl_CoA_acyltransferase"/>
</dbReference>
<name>A0ABT0L7Y7_9GAMM</name>
<protein>
    <submittedName>
        <fullName evidence="2">GNAT family N-acetyltransferase</fullName>
    </submittedName>
</protein>
<dbReference type="Pfam" id="PF00583">
    <property type="entry name" value="Acetyltransf_1"/>
    <property type="match status" value="1"/>
</dbReference>
<dbReference type="EMBL" id="JAKIKS010000011">
    <property type="protein sequence ID" value="MCL1123763.1"/>
    <property type="molecule type" value="Genomic_DNA"/>
</dbReference>
<evidence type="ECO:0000313" key="2">
    <source>
        <dbReference type="EMBL" id="MCL1123763.1"/>
    </source>
</evidence>
<dbReference type="RefSeq" id="WP_248939050.1">
    <property type="nucleotide sequence ID" value="NZ_JAKIKS010000011.1"/>
</dbReference>
<proteinExistence type="predicted"/>
<organism evidence="2 3">
    <name type="scientific">Shewanella surugensis</name>
    <dbReference type="NCBI Taxonomy" id="212020"/>
    <lineage>
        <taxon>Bacteria</taxon>
        <taxon>Pseudomonadati</taxon>
        <taxon>Pseudomonadota</taxon>
        <taxon>Gammaproteobacteria</taxon>
        <taxon>Alteromonadales</taxon>
        <taxon>Shewanellaceae</taxon>
        <taxon>Shewanella</taxon>
    </lineage>
</organism>
<feature type="domain" description="N-acetyltransferase" evidence="1">
    <location>
        <begin position="9"/>
        <end position="193"/>
    </location>
</feature>
<evidence type="ECO:0000313" key="3">
    <source>
        <dbReference type="Proteomes" id="UP001203423"/>
    </source>
</evidence>
<dbReference type="Proteomes" id="UP001203423">
    <property type="component" value="Unassembled WGS sequence"/>
</dbReference>
<sequence>MKGSLDIHSVIKPLEIEDFSAVIALGNHVHGEGYLTMSSLMTMRDKGIKAGVNASFVLHQQETLIGFRLTYAPGQWQIDQWCSPTLWGVDVQDLCYFKCNTIDPLFQGQGSGGRLLTAAITAVKKQRGLGGVSHLWQQSPNNAAVKYFTKAGGELIATHLGRWSDPKEYSDYECVLCGCPCQCSACEMLLRFN</sequence>
<reference evidence="2 3" key="1">
    <citation type="submission" date="2022-01" db="EMBL/GenBank/DDBJ databases">
        <title>Whole genome-based taxonomy of the Shewanellaceae.</title>
        <authorList>
            <person name="Martin-Rodriguez A.J."/>
        </authorList>
    </citation>
    <scope>NUCLEOTIDE SEQUENCE [LARGE SCALE GENOMIC DNA]</scope>
    <source>
        <strain evidence="2 3">DSM 17177</strain>
    </source>
</reference>
<gene>
    <name evidence="2" type="ORF">L2764_04505</name>
</gene>
<evidence type="ECO:0000259" key="1">
    <source>
        <dbReference type="PROSITE" id="PS51186"/>
    </source>
</evidence>
<dbReference type="PROSITE" id="PS51186">
    <property type="entry name" value="GNAT"/>
    <property type="match status" value="1"/>
</dbReference>